<gene>
    <name evidence="1" type="ORF">EXM22_09315</name>
</gene>
<dbReference type="AlphaFoldDB" id="A0A5C1QJ41"/>
<sequence length="435" mass="48997">MNKLRNLITMMLFVCGVSLFGEIPDLELGGMKLEFEGEVRSRLAYFNNYDMDYETSDAKIAADMRAQFAIDILTQSPFYFSILTELGNIQFDNELEGSDFYLIELKEFYGGYNGDDVEGKAGIIDVKTPDSSVYEDDNLGVQAKIDFDFLQAKSFITMPNLLSDSWEVVDGISNLSYLAFLGASQEYFVVTDLWTMFLWDNGPEDFYYYCFWTGLELEKKYRRFSGNYGFIYNFGAATYLKIPISAYYSHLKLELETTKKTKLYSRFNLSSGTDGSSDTINQFQVVNGEGNLETGLGLLFGGSSFSNQSYFSNESLSIVEDGLSSGDFAFSDPGLFIYELGFEIDVNQLLDTTEFVLGGANTGELFDGEGYFTSLIGWEMDIHNTVKFTDDLKLNLSFSYLIAGNSFNAVYELNTGDSLTLDTSFKTDCSIKYSY</sequence>
<dbReference type="RefSeq" id="WP_149486255.1">
    <property type="nucleotide sequence ID" value="NZ_CP036150.1"/>
</dbReference>
<reference evidence="1 2" key="1">
    <citation type="submission" date="2019-02" db="EMBL/GenBank/DDBJ databases">
        <title>Complete Genome Sequence and Methylome Analysis of free living Spirochaetas.</title>
        <authorList>
            <person name="Fomenkov A."/>
            <person name="Dubinina G."/>
            <person name="Leshcheva N."/>
            <person name="Mikheeva N."/>
            <person name="Grabovich M."/>
            <person name="Vincze T."/>
            <person name="Roberts R.J."/>
        </authorList>
    </citation>
    <scope>NUCLEOTIDE SEQUENCE [LARGE SCALE GENOMIC DNA]</scope>
    <source>
        <strain evidence="1 2">K2</strain>
    </source>
</reference>
<organism evidence="1 2">
    <name type="scientific">Oceanispirochaeta crateris</name>
    <dbReference type="NCBI Taxonomy" id="2518645"/>
    <lineage>
        <taxon>Bacteria</taxon>
        <taxon>Pseudomonadati</taxon>
        <taxon>Spirochaetota</taxon>
        <taxon>Spirochaetia</taxon>
        <taxon>Spirochaetales</taxon>
        <taxon>Spirochaetaceae</taxon>
        <taxon>Oceanispirochaeta</taxon>
    </lineage>
</organism>
<evidence type="ECO:0000313" key="2">
    <source>
        <dbReference type="Proteomes" id="UP000324209"/>
    </source>
</evidence>
<evidence type="ECO:0008006" key="3">
    <source>
        <dbReference type="Google" id="ProtNLM"/>
    </source>
</evidence>
<evidence type="ECO:0000313" key="1">
    <source>
        <dbReference type="EMBL" id="QEN08175.1"/>
    </source>
</evidence>
<dbReference type="Proteomes" id="UP000324209">
    <property type="component" value="Chromosome"/>
</dbReference>
<name>A0A5C1QJ41_9SPIO</name>
<dbReference type="EMBL" id="CP036150">
    <property type="protein sequence ID" value="QEN08175.1"/>
    <property type="molecule type" value="Genomic_DNA"/>
</dbReference>
<dbReference type="KEGG" id="ock:EXM22_09315"/>
<keyword evidence="2" id="KW-1185">Reference proteome</keyword>
<proteinExistence type="predicted"/>
<protein>
    <recommendedName>
        <fullName evidence="3">Alginate export domain-containing protein</fullName>
    </recommendedName>
</protein>
<accession>A0A5C1QJ41</accession>